<proteinExistence type="predicted"/>
<accession>A0ABR3G717</accession>
<dbReference type="Proteomes" id="UP001447188">
    <property type="component" value="Unassembled WGS sequence"/>
</dbReference>
<feature type="compositionally biased region" description="Basic and acidic residues" evidence="1">
    <location>
        <begin position="1324"/>
        <end position="1341"/>
    </location>
</feature>
<feature type="region of interest" description="Disordered" evidence="1">
    <location>
        <begin position="1322"/>
        <end position="1341"/>
    </location>
</feature>
<dbReference type="EMBL" id="JBBBZM010000215">
    <property type="protein sequence ID" value="KAL0631747.1"/>
    <property type="molecule type" value="Genomic_DNA"/>
</dbReference>
<protein>
    <submittedName>
        <fullName evidence="2">Uncharacterized protein</fullName>
    </submittedName>
</protein>
<gene>
    <name evidence="2" type="ORF">Q9L58_009376</name>
</gene>
<reference evidence="2 3" key="1">
    <citation type="submission" date="2024-02" db="EMBL/GenBank/DDBJ databases">
        <title>Discinaceae phylogenomics.</title>
        <authorList>
            <person name="Dirks A.C."/>
            <person name="James T.Y."/>
        </authorList>
    </citation>
    <scope>NUCLEOTIDE SEQUENCE [LARGE SCALE GENOMIC DNA]</scope>
    <source>
        <strain evidence="2 3">ACD0624</strain>
    </source>
</reference>
<keyword evidence="3" id="KW-1185">Reference proteome</keyword>
<evidence type="ECO:0000313" key="2">
    <source>
        <dbReference type="EMBL" id="KAL0631747.1"/>
    </source>
</evidence>
<comment type="caution">
    <text evidence="2">The sequence shown here is derived from an EMBL/GenBank/DDBJ whole genome shotgun (WGS) entry which is preliminary data.</text>
</comment>
<feature type="region of interest" description="Disordered" evidence="1">
    <location>
        <begin position="376"/>
        <end position="398"/>
    </location>
</feature>
<name>A0ABR3G717_9PEZI</name>
<evidence type="ECO:0000256" key="1">
    <source>
        <dbReference type="SAM" id="MobiDB-lite"/>
    </source>
</evidence>
<evidence type="ECO:0000313" key="3">
    <source>
        <dbReference type="Proteomes" id="UP001447188"/>
    </source>
</evidence>
<organism evidence="2 3">
    <name type="scientific">Discina gigas</name>
    <dbReference type="NCBI Taxonomy" id="1032678"/>
    <lineage>
        <taxon>Eukaryota</taxon>
        <taxon>Fungi</taxon>
        <taxon>Dikarya</taxon>
        <taxon>Ascomycota</taxon>
        <taxon>Pezizomycotina</taxon>
        <taxon>Pezizomycetes</taxon>
        <taxon>Pezizales</taxon>
        <taxon>Discinaceae</taxon>
        <taxon>Discina</taxon>
    </lineage>
</organism>
<feature type="region of interest" description="Disordered" evidence="1">
    <location>
        <begin position="102"/>
        <end position="129"/>
    </location>
</feature>
<sequence>MSTTDTSPLVVLVPVKLDAFVFNRSVCDGDTYEAKIAPITQPNYTFLRTKDFLAQSDILPHVDLHLSTPPETNSRLTNLGTGQPRKRTGVYLHWMLPRAYRRGTTKNPEEEDETLKPAPPDGLPAPTEGLPDFPAVPTRWLVIRHLHQTGKEPSGARIPEIQAWVVESDKPYDINFLDKTVDLEVDVSPFIKGGNNSDADIERQAEVFIGGKTAAKEWTEPGKQPKLTLPSSSNPLFADYQPHNSNVFSMLDRFEYGDEGKQLTEATASYYVLGWHSSAEEDILNGSLPKAVGRLRHNLMELASLTTPPTPPPIDDDRRPARLLCHGAMYEVKWNDSKKPGAVPADDHSLHLNSGAPVAVGTTVLDALQAWIQANAPAKPDDSTNASETSDDSTDKNTRNLCKQLRDIYSLPVARDDGVDAQREAADILNNNNYDRVKCGTNFHLAGTNLAGENDKPQPPSPEEIKQLAELNKAQYALDLATRTSRKLRWDMFSFWWKYVSSGANINAVGSAHNAEHVNSLSKQLQVLLKTIEKRTGEVEKFKKDLPQAKPGAMPNAFQHKDPTLLVTGINSGWPHDFLEIMRVRLDSQIITGPDLLNPWKDFIKDIIILKLPNELQDSASALVKEFVLLPPTCTPPPPPPPSPPLPEGEFYPLYHETIKDEEGNFTDNKSSRDRWQNTQPWFPLFLEWEVEYTHIPFKHWKLEERLSTTGELHTPKLQYGIKNDDWMKDRTIQDSRNFSGRTLILPQATFSLKSHIKRLFESIPQETLDTLLPDNERIELLKKAEMLPLLSTPLAGFTDHLVTKVNGTHIKPNDREHPRGISQEAGNENVFTSENLSLIGQESDLTPYGSMVKSVNNYSLFKPVTHGRFKFTKLNIIDKFGQAIHAFNPKRPTGPRDPDEYPLYPCVSEFYSRMSDDKSLEPDEFVYVPPQINQYARLNCCFVVEDKPEEGGKTSPHAGWRPVTEWDTDKTNPIWGWVLLNAPDNSIQLFQASGVFYCAVSIGGSKGTSRTPTEPLDDITPSTQLEHLAKVLGELTYLTAFIKMINEATSNGASAPTAYAQFVSSLVGKPFALANMGWSLELAVDAYTNQSTLTPGVPEPGLNSYEFPIKFGDQDQIYDGLAGYFDAKSGNDHPNLTEFFTYTRDITEKDSKARKLIVPDNYPRFTAHWISPFREPKVTTEYIAKSSDEIYRERNAKLRVFGAILDPFTAVHAYSSFLPTVVLQLPPFTWQSAMSKMSAFFHLGPLLVPTAVPTGEDGTVPIPALGFAEWFWWQPYLKTTGETAFLKLGIEKLEQRPRFEAAPYTAIEGYLELKAPISATKSEAQKDEAQKATEEKVPDE</sequence>